<proteinExistence type="predicted"/>
<dbReference type="EMBL" id="BOQN01000242">
    <property type="protein sequence ID" value="GIM98326.1"/>
    <property type="molecule type" value="Genomic_DNA"/>
</dbReference>
<sequence length="152" mass="16165">MSHPRLACAVAALLTLAGLLAGFAPSPAAAGPADATARASACVRLTPGPSDPYGHRWTGRTVCDNDAPAPIYQTTNAGSASAQKGWLLSTRSWFLCWKVGGDVGGFNHWYYTLGDRTLPGRSNAWGFVPAIYLPYPDPIQWTPECSFAWVPA</sequence>
<keyword evidence="3" id="KW-1185">Reference proteome</keyword>
<evidence type="ECO:0000313" key="2">
    <source>
        <dbReference type="EMBL" id="GIM98326.1"/>
    </source>
</evidence>
<reference evidence="2 3" key="1">
    <citation type="submission" date="2021-03" db="EMBL/GenBank/DDBJ databases">
        <title>Whole genome shotgun sequence of Actinoplanes toevensis NBRC 105298.</title>
        <authorList>
            <person name="Komaki H."/>
            <person name="Tamura T."/>
        </authorList>
    </citation>
    <scope>NUCLEOTIDE SEQUENCE [LARGE SCALE GENOMIC DNA]</scope>
    <source>
        <strain evidence="2 3">NBRC 105298</strain>
    </source>
</reference>
<evidence type="ECO:0008006" key="4">
    <source>
        <dbReference type="Google" id="ProtNLM"/>
    </source>
</evidence>
<evidence type="ECO:0000313" key="3">
    <source>
        <dbReference type="Proteomes" id="UP000677082"/>
    </source>
</evidence>
<feature type="chain" id="PRO_5037334031" description="Secreted protein" evidence="1">
    <location>
        <begin position="31"/>
        <end position="152"/>
    </location>
</feature>
<dbReference type="Proteomes" id="UP000677082">
    <property type="component" value="Unassembled WGS sequence"/>
</dbReference>
<protein>
    <recommendedName>
        <fullName evidence="4">Secreted protein</fullName>
    </recommendedName>
</protein>
<name>A0A920BS71_9ACTN</name>
<accession>A0A920BS71</accession>
<dbReference type="RefSeq" id="WP_213013964.1">
    <property type="nucleotide sequence ID" value="NZ_BOQN01000242.1"/>
</dbReference>
<comment type="caution">
    <text evidence="2">The sequence shown here is derived from an EMBL/GenBank/DDBJ whole genome shotgun (WGS) entry which is preliminary data.</text>
</comment>
<keyword evidence="1" id="KW-0732">Signal</keyword>
<dbReference type="AlphaFoldDB" id="A0A920BS71"/>
<evidence type="ECO:0000256" key="1">
    <source>
        <dbReference type="SAM" id="SignalP"/>
    </source>
</evidence>
<gene>
    <name evidence="2" type="ORF">Ato02nite_101190</name>
</gene>
<organism evidence="2 3">
    <name type="scientific">Paractinoplanes toevensis</name>
    <dbReference type="NCBI Taxonomy" id="571911"/>
    <lineage>
        <taxon>Bacteria</taxon>
        <taxon>Bacillati</taxon>
        <taxon>Actinomycetota</taxon>
        <taxon>Actinomycetes</taxon>
        <taxon>Micromonosporales</taxon>
        <taxon>Micromonosporaceae</taxon>
        <taxon>Paractinoplanes</taxon>
    </lineage>
</organism>
<feature type="signal peptide" evidence="1">
    <location>
        <begin position="1"/>
        <end position="30"/>
    </location>
</feature>